<keyword evidence="1" id="KW-0472">Membrane</keyword>
<proteinExistence type="predicted"/>
<dbReference type="EMBL" id="CP031442">
    <property type="protein sequence ID" value="AXM07336.1"/>
    <property type="molecule type" value="Genomic_DNA"/>
</dbReference>
<feature type="transmembrane region" description="Helical" evidence="1">
    <location>
        <begin position="157"/>
        <end position="183"/>
    </location>
</feature>
<dbReference type="PROSITE" id="PS51257">
    <property type="entry name" value="PROKAR_LIPOPROTEIN"/>
    <property type="match status" value="1"/>
</dbReference>
<accession>A0AAD0QN52</accession>
<dbReference type="NCBIfam" id="TIGR02185">
    <property type="entry name" value="Trep_Strep"/>
    <property type="match status" value="1"/>
</dbReference>
<dbReference type="AlphaFoldDB" id="A0AAD0QN52"/>
<evidence type="ECO:0000256" key="1">
    <source>
        <dbReference type="SAM" id="Phobius"/>
    </source>
</evidence>
<evidence type="ECO:0000313" key="3">
    <source>
        <dbReference type="Proteomes" id="UP000256621"/>
    </source>
</evidence>
<organism evidence="2 3">
    <name type="scientific">Cutibacterium acnes</name>
    <name type="common">Propionibacterium acnes</name>
    <dbReference type="NCBI Taxonomy" id="1747"/>
    <lineage>
        <taxon>Bacteria</taxon>
        <taxon>Bacillati</taxon>
        <taxon>Actinomycetota</taxon>
        <taxon>Actinomycetes</taxon>
        <taxon>Propionibacteriales</taxon>
        <taxon>Propionibacteriaceae</taxon>
        <taxon>Cutibacterium</taxon>
    </lineage>
</organism>
<dbReference type="Proteomes" id="UP000256621">
    <property type="component" value="Chromosome"/>
</dbReference>
<evidence type="ECO:0000313" key="2">
    <source>
        <dbReference type="EMBL" id="AXM07336.1"/>
    </source>
</evidence>
<reference evidence="2 3" key="1">
    <citation type="submission" date="2018-08" db="EMBL/GenBank/DDBJ databases">
        <title>Genome sequencing of Cutibacterium acnes KCOM 1315.</title>
        <authorList>
            <person name="Kook J.-K."/>
            <person name="Park S.-N."/>
            <person name="Lim Y.K."/>
        </authorList>
    </citation>
    <scope>NUCLEOTIDE SEQUENCE [LARGE SCALE GENOMIC DNA]</scope>
    <source>
        <strain evidence="2 3">KCOM 1315</strain>
    </source>
</reference>
<feature type="transmembrane region" description="Helical" evidence="1">
    <location>
        <begin position="39"/>
        <end position="58"/>
    </location>
</feature>
<name>A0AAD0QN52_CUTAC</name>
<dbReference type="Pfam" id="PF09605">
    <property type="entry name" value="Trep_Strep"/>
    <property type="match status" value="1"/>
</dbReference>
<gene>
    <name evidence="2" type="ORF">DXN06_09555</name>
</gene>
<feature type="transmembrane region" description="Helical" evidence="1">
    <location>
        <begin position="116"/>
        <end position="136"/>
    </location>
</feature>
<protein>
    <submittedName>
        <fullName evidence="2">Trep_Strep domain-containing protein</fullName>
    </submittedName>
</protein>
<dbReference type="RefSeq" id="WP_002530723.1">
    <property type="nucleotide sequence ID" value="NZ_CAMHWY010000008.1"/>
</dbReference>
<sequence length="197" mass="21242">MKSRLTTRDLVTVAIFAVIFFVAFYACGMIGFAGPAFMFVGWILGILLGGIIVMLSMARVPKMGALTITGLLVGLGMMPGHTIWMIPAGLVLGFIADLVTTNAGRNVRLDPRRASLGYAVFTLWVVAPLIPMVVNADKYYAMITKQMGADYSNKMRALFTPGLVAGWAVAVFLLGLLGGWLGIKVGRKHFRRAGLTK</sequence>
<feature type="transmembrane region" description="Helical" evidence="1">
    <location>
        <begin position="12"/>
        <end position="33"/>
    </location>
</feature>
<keyword evidence="1" id="KW-1133">Transmembrane helix</keyword>
<feature type="transmembrane region" description="Helical" evidence="1">
    <location>
        <begin position="70"/>
        <end position="96"/>
    </location>
</feature>
<dbReference type="InterPro" id="IPR011733">
    <property type="entry name" value="CHP02185_IM"/>
</dbReference>
<keyword evidence="1" id="KW-0812">Transmembrane</keyword>